<dbReference type="Proteomes" id="UP000807353">
    <property type="component" value="Unassembled WGS sequence"/>
</dbReference>
<gene>
    <name evidence="1" type="ORF">BDZ94DRAFT_1146942</name>
</gene>
<dbReference type="EMBL" id="MU150582">
    <property type="protein sequence ID" value="KAF9455621.1"/>
    <property type="molecule type" value="Genomic_DNA"/>
</dbReference>
<feature type="non-terminal residue" evidence="1">
    <location>
        <position position="150"/>
    </location>
</feature>
<accession>A0A9P5XTS9</accession>
<sequence length="150" mass="17093">MLRVAKKYNVGLDPLSIPITIKNELPIWFHMGSYPNLNKWNNHYYSRCLLNKHKITKVGQMAQIANRTSNNHSRSSKCQCVNCSYDRQTLNCNNPAKCQETAIAILNCLHPKWNPLIEPETTSIPPLNPQQREANIAAFLANETITFDPS</sequence>
<comment type="caution">
    <text evidence="1">The sequence shown here is derived from an EMBL/GenBank/DDBJ whole genome shotgun (WGS) entry which is preliminary data.</text>
</comment>
<dbReference type="OrthoDB" id="2728078at2759"/>
<evidence type="ECO:0000313" key="1">
    <source>
        <dbReference type="EMBL" id="KAF9455621.1"/>
    </source>
</evidence>
<name>A0A9P5XTS9_9AGAR</name>
<proteinExistence type="predicted"/>
<protein>
    <submittedName>
        <fullName evidence="1">Uncharacterized protein</fullName>
    </submittedName>
</protein>
<dbReference type="AlphaFoldDB" id="A0A9P5XTS9"/>
<keyword evidence="2" id="KW-1185">Reference proteome</keyword>
<reference evidence="1" key="1">
    <citation type="submission" date="2020-11" db="EMBL/GenBank/DDBJ databases">
        <authorList>
            <consortium name="DOE Joint Genome Institute"/>
            <person name="Ahrendt S."/>
            <person name="Riley R."/>
            <person name="Andreopoulos W."/>
            <person name="Labutti K."/>
            <person name="Pangilinan J."/>
            <person name="Ruiz-Duenas F.J."/>
            <person name="Barrasa J.M."/>
            <person name="Sanchez-Garcia M."/>
            <person name="Camarero S."/>
            <person name="Miyauchi S."/>
            <person name="Serrano A."/>
            <person name="Linde D."/>
            <person name="Babiker R."/>
            <person name="Drula E."/>
            <person name="Ayuso-Fernandez I."/>
            <person name="Pacheco R."/>
            <person name="Padilla G."/>
            <person name="Ferreira P."/>
            <person name="Barriuso J."/>
            <person name="Kellner H."/>
            <person name="Castanera R."/>
            <person name="Alfaro M."/>
            <person name="Ramirez L."/>
            <person name="Pisabarro A.G."/>
            <person name="Kuo A."/>
            <person name="Tritt A."/>
            <person name="Lipzen A."/>
            <person name="He G."/>
            <person name="Yan M."/>
            <person name="Ng V."/>
            <person name="Cullen D."/>
            <person name="Martin F."/>
            <person name="Rosso M.-N."/>
            <person name="Henrissat B."/>
            <person name="Hibbett D."/>
            <person name="Martinez A.T."/>
            <person name="Grigoriev I.V."/>
        </authorList>
    </citation>
    <scope>NUCLEOTIDE SEQUENCE</scope>
    <source>
        <strain evidence="1">CBS 247.69</strain>
    </source>
</reference>
<evidence type="ECO:0000313" key="2">
    <source>
        <dbReference type="Proteomes" id="UP000807353"/>
    </source>
</evidence>
<organism evidence="1 2">
    <name type="scientific">Collybia nuda</name>
    <dbReference type="NCBI Taxonomy" id="64659"/>
    <lineage>
        <taxon>Eukaryota</taxon>
        <taxon>Fungi</taxon>
        <taxon>Dikarya</taxon>
        <taxon>Basidiomycota</taxon>
        <taxon>Agaricomycotina</taxon>
        <taxon>Agaricomycetes</taxon>
        <taxon>Agaricomycetidae</taxon>
        <taxon>Agaricales</taxon>
        <taxon>Tricholomatineae</taxon>
        <taxon>Clitocybaceae</taxon>
        <taxon>Collybia</taxon>
    </lineage>
</organism>